<organism evidence="2">
    <name type="scientific">Sipha flava</name>
    <name type="common">yellow sugarcane aphid</name>
    <dbReference type="NCBI Taxonomy" id="143950"/>
    <lineage>
        <taxon>Eukaryota</taxon>
        <taxon>Metazoa</taxon>
        <taxon>Ecdysozoa</taxon>
        <taxon>Arthropoda</taxon>
        <taxon>Hexapoda</taxon>
        <taxon>Insecta</taxon>
        <taxon>Pterygota</taxon>
        <taxon>Neoptera</taxon>
        <taxon>Paraneoptera</taxon>
        <taxon>Hemiptera</taxon>
        <taxon>Sternorrhyncha</taxon>
        <taxon>Aphidomorpha</taxon>
        <taxon>Aphidoidea</taxon>
        <taxon>Aphididae</taxon>
        <taxon>Sipha</taxon>
    </lineage>
</organism>
<feature type="transmembrane region" description="Helical" evidence="1">
    <location>
        <begin position="66"/>
        <end position="92"/>
    </location>
</feature>
<evidence type="ECO:0000256" key="1">
    <source>
        <dbReference type="SAM" id="Phobius"/>
    </source>
</evidence>
<keyword evidence="1" id="KW-1133">Transmembrane helix</keyword>
<dbReference type="EMBL" id="GGMS01000812">
    <property type="protein sequence ID" value="MBY70015.1"/>
    <property type="molecule type" value="Transcribed_RNA"/>
</dbReference>
<name>A0A2S2PWT5_9HEMI</name>
<sequence length="106" mass="12343">MDTNLEVKNANINLINLEIYDISNSKDQSPIQPILKSFPMNSERRSFNAKYYEVHNWLEYSISRNAVFAFPAGIFLIIIMFVVKLKIILYLCNKALIVGRHRNSHL</sequence>
<proteinExistence type="predicted"/>
<gene>
    <name evidence="2" type="ORF">g.136526</name>
</gene>
<protein>
    <submittedName>
        <fullName evidence="2">Uncharacterized protein</fullName>
    </submittedName>
</protein>
<reference evidence="2" key="1">
    <citation type="submission" date="2018-04" db="EMBL/GenBank/DDBJ databases">
        <title>Transcriptome assembly of Sipha flava.</title>
        <authorList>
            <person name="Scully E.D."/>
            <person name="Geib S.M."/>
            <person name="Palmer N.A."/>
            <person name="Koch K."/>
            <person name="Bradshaw J."/>
            <person name="Heng-Moss T."/>
            <person name="Sarath G."/>
        </authorList>
    </citation>
    <scope>NUCLEOTIDE SEQUENCE</scope>
</reference>
<keyword evidence="1" id="KW-0812">Transmembrane</keyword>
<dbReference type="AlphaFoldDB" id="A0A2S2PWT5"/>
<keyword evidence="1" id="KW-0472">Membrane</keyword>
<evidence type="ECO:0000313" key="2">
    <source>
        <dbReference type="EMBL" id="MBY70015.1"/>
    </source>
</evidence>
<accession>A0A2S2PWT5</accession>